<evidence type="ECO:0000313" key="2">
    <source>
        <dbReference type="EMBL" id="KZT54192.1"/>
    </source>
</evidence>
<proteinExistence type="predicted"/>
<organism evidence="2 3">
    <name type="scientific">Calocera cornea HHB12733</name>
    <dbReference type="NCBI Taxonomy" id="1353952"/>
    <lineage>
        <taxon>Eukaryota</taxon>
        <taxon>Fungi</taxon>
        <taxon>Dikarya</taxon>
        <taxon>Basidiomycota</taxon>
        <taxon>Agaricomycotina</taxon>
        <taxon>Dacrymycetes</taxon>
        <taxon>Dacrymycetales</taxon>
        <taxon>Dacrymycetaceae</taxon>
        <taxon>Calocera</taxon>
    </lineage>
</organism>
<gene>
    <name evidence="2" type="ORF">CALCODRAFT_21656</name>
</gene>
<reference evidence="2 3" key="1">
    <citation type="journal article" date="2016" name="Mol. Biol. Evol.">
        <title>Comparative Genomics of Early-Diverging Mushroom-Forming Fungi Provides Insights into the Origins of Lignocellulose Decay Capabilities.</title>
        <authorList>
            <person name="Nagy L.G."/>
            <person name="Riley R."/>
            <person name="Tritt A."/>
            <person name="Adam C."/>
            <person name="Daum C."/>
            <person name="Floudas D."/>
            <person name="Sun H."/>
            <person name="Yadav J.S."/>
            <person name="Pangilinan J."/>
            <person name="Larsson K.H."/>
            <person name="Matsuura K."/>
            <person name="Barry K."/>
            <person name="Labutti K."/>
            <person name="Kuo R."/>
            <person name="Ohm R.A."/>
            <person name="Bhattacharya S.S."/>
            <person name="Shirouzu T."/>
            <person name="Yoshinaga Y."/>
            <person name="Martin F.M."/>
            <person name="Grigoriev I.V."/>
            <person name="Hibbett D.S."/>
        </authorList>
    </citation>
    <scope>NUCLEOTIDE SEQUENCE [LARGE SCALE GENOMIC DNA]</scope>
    <source>
        <strain evidence="2 3">HHB12733</strain>
    </source>
</reference>
<accession>A0A165E6A9</accession>
<evidence type="ECO:0000256" key="1">
    <source>
        <dbReference type="SAM" id="MobiDB-lite"/>
    </source>
</evidence>
<sequence>MTCLDRPQPTLRAHSPTHVRDEVGRQKAGSGGLGKGVGGAILLAAGKEERQAGGWSNVGPVGPAGPAGWESSNGCAGSGSYARRNGCRGYVCVRKADSGAIGAVPSCLQRAIVPQTDCPRHKGPPRAPCANLCQAGIYIFANRWGMADGNSRD</sequence>
<dbReference type="Proteomes" id="UP000076842">
    <property type="component" value="Unassembled WGS sequence"/>
</dbReference>
<dbReference type="InParanoid" id="A0A165E6A9"/>
<protein>
    <submittedName>
        <fullName evidence="2">Uncharacterized protein</fullName>
    </submittedName>
</protein>
<name>A0A165E6A9_9BASI</name>
<dbReference type="EMBL" id="KV424020">
    <property type="protein sequence ID" value="KZT54192.1"/>
    <property type="molecule type" value="Genomic_DNA"/>
</dbReference>
<dbReference type="AlphaFoldDB" id="A0A165E6A9"/>
<feature type="region of interest" description="Disordered" evidence="1">
    <location>
        <begin position="1"/>
        <end position="32"/>
    </location>
</feature>
<evidence type="ECO:0000313" key="3">
    <source>
        <dbReference type="Proteomes" id="UP000076842"/>
    </source>
</evidence>
<keyword evidence="3" id="KW-1185">Reference proteome</keyword>